<name>A0A830EG86_9CREN</name>
<dbReference type="CDD" id="cd01130">
    <property type="entry name" value="VirB11-like_ATPase"/>
    <property type="match status" value="1"/>
</dbReference>
<dbReference type="EMBL" id="BMNM01000001">
    <property type="protein sequence ID" value="GGI68313.1"/>
    <property type="molecule type" value="Genomic_DNA"/>
</dbReference>
<dbReference type="AlphaFoldDB" id="A0A830EG86"/>
<proteinExistence type="inferred from homology"/>
<reference evidence="6" key="3">
    <citation type="submission" date="2022-09" db="EMBL/GenBank/DDBJ databases">
        <title>Complete genome sequence of Vulcanisaeta souniana.</title>
        <authorList>
            <person name="Kato S."/>
            <person name="Itoh T."/>
            <person name="Ohkuma M."/>
        </authorList>
    </citation>
    <scope>NUCLEOTIDE SEQUENCE [LARGE SCALE GENOMIC DNA]</scope>
    <source>
        <strain evidence="6">JCM 11219</strain>
    </source>
</reference>
<dbReference type="Proteomes" id="UP000657075">
    <property type="component" value="Unassembled WGS sequence"/>
</dbReference>
<organism evidence="4 5">
    <name type="scientific">Vulcanisaeta souniana JCM 11219</name>
    <dbReference type="NCBI Taxonomy" id="1293586"/>
    <lineage>
        <taxon>Archaea</taxon>
        <taxon>Thermoproteota</taxon>
        <taxon>Thermoprotei</taxon>
        <taxon>Thermoproteales</taxon>
        <taxon>Thermoproteaceae</taxon>
        <taxon>Vulcanisaeta</taxon>
    </lineage>
</organism>
<dbReference type="GeneID" id="76206685"/>
<dbReference type="InterPro" id="IPR001482">
    <property type="entry name" value="T2SS/T4SS_dom"/>
</dbReference>
<dbReference type="Gene3D" id="3.40.50.300">
    <property type="entry name" value="P-loop containing nucleotide triphosphate hydrolases"/>
    <property type="match status" value="1"/>
</dbReference>
<feature type="domain" description="Bacterial type II secretion system protein E" evidence="2">
    <location>
        <begin position="180"/>
        <end position="347"/>
    </location>
</feature>
<evidence type="ECO:0000259" key="2">
    <source>
        <dbReference type="Pfam" id="PF00437"/>
    </source>
</evidence>
<reference evidence="4" key="2">
    <citation type="submission" date="2020-09" db="EMBL/GenBank/DDBJ databases">
        <authorList>
            <person name="Sun Q."/>
            <person name="Ohkuma M."/>
        </authorList>
    </citation>
    <scope>NUCLEOTIDE SEQUENCE</scope>
    <source>
        <strain evidence="4">JCM 11219</strain>
    </source>
</reference>
<comment type="similarity">
    <text evidence="1">Belongs to the GSP E family.</text>
</comment>
<sequence length="436" mass="49898">MSSYMVSVQIEGFAFKIPVSITAKENAYYYVVKEPKCNEQCQELRGRIIDIMRQRSITILDAVNESLRDLGNRQLMESIIYYILRDLRGYGPVTVPLFDPGIEEIELNNWLYPITVVHRDLPGIRLITNIRFNSEVEAKDFIMSMSKRGLPRSVSLLKPYLETILPEGHRFTGTIGEITIGPTFSIRKFPPEPMTLEELIVRETLRPSVAAYLWLIAELKGFIMINGPMSSGKTTLLSAIVSKLPMYSKIITIEDTPEIRLPHPHWVRMFTRENEDEKSRIEMFDLVKLAVRYRPDYIIVGETRGDEIHALFQASALGHGMLTTFHASTPEELLIRLINPPLNVNMGNLQLLSTVVFMTIRNGKRVIRDVVEPIINNNSVEFKSILTSTGDIDINKSHKLKALSKAYGIDAEQEIARREKMLMERKVTDFEIEEIQ</sequence>
<dbReference type="OrthoDB" id="33500at2157"/>
<reference evidence="3" key="4">
    <citation type="journal article" date="2023" name="Microbiol. Resour. Announc.">
        <title>Complete Genome Sequence of Vulcanisaeta souniana Strain IC-059, a Hyperthermophilic Archaeon Isolated from Hot Spring Water in Japan.</title>
        <authorList>
            <person name="Kato S."/>
            <person name="Itoh T."/>
            <person name="Wu L."/>
            <person name="Ma J."/>
            <person name="Ohkuma M."/>
        </authorList>
    </citation>
    <scope>NUCLEOTIDE SEQUENCE</scope>
    <source>
        <strain evidence="3">JCM 11219</strain>
    </source>
</reference>
<evidence type="ECO:0000313" key="3">
    <source>
        <dbReference type="EMBL" id="BDR92047.1"/>
    </source>
</evidence>
<dbReference type="RefSeq" id="WP_188602297.1">
    <property type="nucleotide sequence ID" value="NZ_AP026830.1"/>
</dbReference>
<evidence type="ECO:0000313" key="5">
    <source>
        <dbReference type="Proteomes" id="UP000657075"/>
    </source>
</evidence>
<reference evidence="4" key="1">
    <citation type="journal article" date="2014" name="Int. J. Syst. Evol. Microbiol.">
        <title>Complete genome sequence of Corynebacterium casei LMG S-19264T (=DSM 44701T), isolated from a smear-ripened cheese.</title>
        <authorList>
            <consortium name="US DOE Joint Genome Institute (JGI-PGF)"/>
            <person name="Walter F."/>
            <person name="Albersmeier A."/>
            <person name="Kalinowski J."/>
            <person name="Ruckert C."/>
        </authorList>
    </citation>
    <scope>NUCLEOTIDE SEQUENCE</scope>
    <source>
        <strain evidence="4">JCM 11219</strain>
    </source>
</reference>
<protein>
    <submittedName>
        <fullName evidence="4">Type II secretion protein VirB</fullName>
    </submittedName>
</protein>
<dbReference type="GO" id="GO:0016887">
    <property type="term" value="F:ATP hydrolysis activity"/>
    <property type="evidence" value="ECO:0007669"/>
    <property type="project" value="InterPro"/>
</dbReference>
<evidence type="ECO:0000313" key="6">
    <source>
        <dbReference type="Proteomes" id="UP001060771"/>
    </source>
</evidence>
<dbReference type="PANTHER" id="PTHR30486:SF6">
    <property type="entry name" value="TYPE IV PILUS RETRACTATION ATPASE PILT"/>
    <property type="match status" value="1"/>
</dbReference>
<dbReference type="SUPFAM" id="SSF52540">
    <property type="entry name" value="P-loop containing nucleoside triphosphate hydrolases"/>
    <property type="match status" value="1"/>
</dbReference>
<dbReference type="Gene3D" id="3.30.450.380">
    <property type="match status" value="1"/>
</dbReference>
<dbReference type="InterPro" id="IPR050921">
    <property type="entry name" value="T4SS_GSP_E_ATPase"/>
</dbReference>
<dbReference type="InterPro" id="IPR027417">
    <property type="entry name" value="P-loop_NTPase"/>
</dbReference>
<evidence type="ECO:0000256" key="1">
    <source>
        <dbReference type="ARBA" id="ARBA00006611"/>
    </source>
</evidence>
<dbReference type="Pfam" id="PF00437">
    <property type="entry name" value="T2SSE"/>
    <property type="match status" value="1"/>
</dbReference>
<dbReference type="Proteomes" id="UP001060771">
    <property type="component" value="Chromosome"/>
</dbReference>
<dbReference type="EMBL" id="AP026830">
    <property type="protein sequence ID" value="BDR92047.1"/>
    <property type="molecule type" value="Genomic_DNA"/>
</dbReference>
<evidence type="ECO:0000313" key="4">
    <source>
        <dbReference type="EMBL" id="GGI68313.1"/>
    </source>
</evidence>
<accession>A0A830EG86</accession>
<gene>
    <name evidence="4" type="ORF">GCM10007112_01670</name>
    <name evidence="3" type="ORF">Vsou_11400</name>
</gene>
<dbReference type="PANTHER" id="PTHR30486">
    <property type="entry name" value="TWITCHING MOTILITY PROTEIN PILT"/>
    <property type="match status" value="1"/>
</dbReference>
<keyword evidence="6" id="KW-1185">Reference proteome</keyword>